<sequence>MASKRIIILFSVLAVVILTAMLGWWASLNIESPADAAARTAPPKPSPILVPVEKRVLSSKVVTRGTARFGLPQPVSITPSVIKSKPGLLASLPIRNKQLKEGDIILSASGRPVFIMQGTVPVYRDLIPGTIGKDVAQLEQALKRLGFNPGLIDGRFTTKTSNAIKKFYKSHGVKPFYATTEQISQYRTLKQKWSEVNKRKQAAAYSAKTAWLTLKSVRANADHRRKNAASELAIAQAERAMVVLDPRQPQSARNAAEKKLELAWAAANKAQLDGELAIRKAQVTQKLEKMDAKLTQSKEKRLYKELKLARSKLGIQIPADEIVFIKTLPVRVEKLVSTIGSSALGEVMTVTNNQLAIDSSLTLETAQLVKLGMKVSIDEQALGVNAIGTISYIAATPGTRGVDGYHVYFEVSVDATKTKLEGYSLRLTIPIESSKGSVIAIPVSALSLATDGRSRLQIETKSGKLKYIIVKPGMSADGYVEVFPVNAVLSPGQLVVVGYDNPINELLQ</sequence>
<dbReference type="Pfam" id="PF01471">
    <property type="entry name" value="PG_binding_1"/>
    <property type="match status" value="1"/>
</dbReference>
<proteinExistence type="predicted"/>
<dbReference type="EMBL" id="UOFS01000044">
    <property type="protein sequence ID" value="VAX00543.1"/>
    <property type="molecule type" value="Genomic_DNA"/>
</dbReference>
<evidence type="ECO:0000313" key="2">
    <source>
        <dbReference type="EMBL" id="VAX00543.1"/>
    </source>
</evidence>
<accession>A0A3B1AKP4</accession>
<dbReference type="Gene3D" id="1.10.101.10">
    <property type="entry name" value="PGBD-like superfamily/PGBD"/>
    <property type="match status" value="1"/>
</dbReference>
<name>A0A3B1AKP4_9ZZZZ</name>
<evidence type="ECO:0000259" key="1">
    <source>
        <dbReference type="Pfam" id="PF01471"/>
    </source>
</evidence>
<gene>
    <name evidence="2" type="ORF">MNBD_GAMMA22-2975</name>
</gene>
<feature type="domain" description="Peptidoglycan binding-like" evidence="1">
    <location>
        <begin position="132"/>
        <end position="174"/>
    </location>
</feature>
<dbReference type="InterPro" id="IPR002477">
    <property type="entry name" value="Peptidoglycan-bd-like"/>
</dbReference>
<protein>
    <submittedName>
        <fullName evidence="2">Chromosome partition protein smc</fullName>
    </submittedName>
</protein>
<dbReference type="InterPro" id="IPR036365">
    <property type="entry name" value="PGBD-like_sf"/>
</dbReference>
<dbReference type="SUPFAM" id="SSF47090">
    <property type="entry name" value="PGBD-like"/>
    <property type="match status" value="1"/>
</dbReference>
<dbReference type="Gene3D" id="2.40.420.20">
    <property type="match status" value="1"/>
</dbReference>
<organism evidence="2">
    <name type="scientific">hydrothermal vent metagenome</name>
    <dbReference type="NCBI Taxonomy" id="652676"/>
    <lineage>
        <taxon>unclassified sequences</taxon>
        <taxon>metagenomes</taxon>
        <taxon>ecological metagenomes</taxon>
    </lineage>
</organism>
<dbReference type="AlphaFoldDB" id="A0A3B1AKP4"/>
<dbReference type="InterPro" id="IPR036366">
    <property type="entry name" value="PGBDSf"/>
</dbReference>
<reference evidence="2" key="1">
    <citation type="submission" date="2018-06" db="EMBL/GenBank/DDBJ databases">
        <authorList>
            <person name="Zhirakovskaya E."/>
        </authorList>
    </citation>
    <scope>NUCLEOTIDE SEQUENCE</scope>
</reference>